<evidence type="ECO:0000313" key="3">
    <source>
        <dbReference type="Proteomes" id="UP000503580"/>
    </source>
</evidence>
<dbReference type="AlphaFoldDB" id="A0A6G9RLC7"/>
<feature type="transmembrane region" description="Helical" evidence="1">
    <location>
        <begin position="6"/>
        <end position="27"/>
    </location>
</feature>
<dbReference type="KEGG" id="kgn:GY169_10020"/>
<keyword evidence="1" id="KW-0812">Transmembrane</keyword>
<dbReference type="EMBL" id="CP050321">
    <property type="protein sequence ID" value="QIR27117.1"/>
    <property type="molecule type" value="Genomic_DNA"/>
</dbReference>
<reference evidence="2 3" key="1">
    <citation type="submission" date="2020-02" db="EMBL/GenBank/DDBJ databases">
        <title>Whole genome PO2S7.</title>
        <authorList>
            <person name="Singha K.M."/>
        </authorList>
    </citation>
    <scope>NUCLEOTIDE SEQUENCE [LARGE SCALE GENOMIC DNA]</scope>
    <source>
        <strain evidence="2 3">PO2S7</strain>
    </source>
</reference>
<name>A0A6G9RLC7_9ENTR</name>
<feature type="transmembrane region" description="Helical" evidence="1">
    <location>
        <begin position="63"/>
        <end position="80"/>
    </location>
</feature>
<keyword evidence="1" id="KW-0472">Membrane</keyword>
<dbReference type="Proteomes" id="UP000503580">
    <property type="component" value="Chromosome"/>
</dbReference>
<feature type="transmembrane region" description="Helical" evidence="1">
    <location>
        <begin position="87"/>
        <end position="105"/>
    </location>
</feature>
<organism evidence="2 3">
    <name type="scientific">Kluyvera genomosp. 3</name>
    <dbReference type="NCBI Taxonomy" id="2774055"/>
    <lineage>
        <taxon>Bacteria</taxon>
        <taxon>Pseudomonadati</taxon>
        <taxon>Pseudomonadota</taxon>
        <taxon>Gammaproteobacteria</taxon>
        <taxon>Enterobacterales</taxon>
        <taxon>Enterobacteriaceae</taxon>
        <taxon>Kluyvera</taxon>
    </lineage>
</organism>
<protein>
    <submittedName>
        <fullName evidence="2">AzlD domain-containing protein</fullName>
    </submittedName>
</protein>
<keyword evidence="3" id="KW-1185">Reference proteome</keyword>
<feature type="transmembrane region" description="Helical" evidence="1">
    <location>
        <begin position="39"/>
        <end position="57"/>
    </location>
</feature>
<proteinExistence type="predicted"/>
<dbReference type="RefSeq" id="WP_167575638.1">
    <property type="nucleotide sequence ID" value="NZ_CP050321.1"/>
</dbReference>
<gene>
    <name evidence="2" type="ORF">GY169_10020</name>
</gene>
<sequence>MERNILLAIIASAVVTALMRTVPVLLLSRFRMPPALQQWLSFIPAAIMSAIIAAELIGKPALTPGGVSISLLAAAAATLVGILSRSLFATVIAGMVAFTGLSFLLTRCDMAFC</sequence>
<evidence type="ECO:0000313" key="2">
    <source>
        <dbReference type="EMBL" id="QIR27117.1"/>
    </source>
</evidence>
<evidence type="ECO:0000256" key="1">
    <source>
        <dbReference type="SAM" id="Phobius"/>
    </source>
</evidence>
<keyword evidence="1" id="KW-1133">Transmembrane helix</keyword>
<accession>A0A6G9RLC7</accession>
<dbReference type="InterPro" id="IPR008407">
    <property type="entry name" value="Brnchd-chn_aa_trnsp_AzlD"/>
</dbReference>
<dbReference type="Pfam" id="PF05437">
    <property type="entry name" value="AzlD"/>
    <property type="match status" value="1"/>
</dbReference>